<sequence length="425" mass="49992">MKDGTPVWPLIRQAVYFQVLKKNVQYSNKLRTRRKRLLIKNFFYGLSKLFSLKKYEYLYFNNTDKRVYYNEAYFDIYYDAWADLLGQDKSLFIEWAIEKHLPNEQLHSHNVMSDLPFKFLTKLISISIPIHVEGRHILQEIFKEYKISINVNKVLKDKLAEYRLFRKLFKRIKPKAVFVLSSFTKVSIVYAAKMLNIPVLEPQHGFIGNTHPFYNAQKKFPEFYPDTLLSFGTFEKEARNHAFIFDEKSIKEVGSFQLDLVKVRQAPKVLEDFKKQYEIIFCVTLQAIRDEEILQWVIAQAQINTNWLFIIRPKQPNLDIQLYTKEDNIIVLPEISTYDVLKASNFNITIFSTTVIEGIYLGAKPILYNIDNLPKKYFDLDAADIALIENGEPINQGHLQRKGKFPIPYFVENYFVNVAKAAKCI</sequence>
<keyword evidence="2" id="KW-1185">Reference proteome</keyword>
<evidence type="ECO:0008006" key="3">
    <source>
        <dbReference type="Google" id="ProtNLM"/>
    </source>
</evidence>
<name>A0A6G6GN21_9FLAO</name>
<dbReference type="Proteomes" id="UP000505306">
    <property type="component" value="Chromosome"/>
</dbReference>
<organism evidence="1 2">
    <name type="scientific">Rasiella rasia</name>
    <dbReference type="NCBI Taxonomy" id="2744027"/>
    <lineage>
        <taxon>Bacteria</taxon>
        <taxon>Pseudomonadati</taxon>
        <taxon>Bacteroidota</taxon>
        <taxon>Flavobacteriia</taxon>
        <taxon>Flavobacteriales</taxon>
        <taxon>Flavobacteriaceae</taxon>
        <taxon>Rasiella</taxon>
    </lineage>
</organism>
<evidence type="ECO:0000313" key="1">
    <source>
        <dbReference type="EMBL" id="QIE59924.1"/>
    </source>
</evidence>
<accession>A0A6G6GN21</accession>
<dbReference type="KEGG" id="mgel:G5B37_10210"/>
<dbReference type="RefSeq" id="WP_164679936.1">
    <property type="nucleotide sequence ID" value="NZ_CP049057.1"/>
</dbReference>
<evidence type="ECO:0000313" key="2">
    <source>
        <dbReference type="Proteomes" id="UP000505306"/>
    </source>
</evidence>
<proteinExistence type="predicted"/>
<dbReference type="EMBL" id="CP049057">
    <property type="protein sequence ID" value="QIE59924.1"/>
    <property type="molecule type" value="Genomic_DNA"/>
</dbReference>
<reference evidence="1 2" key="1">
    <citation type="submission" date="2020-02" db="EMBL/GenBank/DDBJ databases">
        <title>Complete genome sequence of Flavobacteriaceae bacterium.</title>
        <authorList>
            <person name="Kim S.-J."/>
            <person name="Kim Y.-S."/>
            <person name="Kim K.-H."/>
        </authorList>
    </citation>
    <scope>NUCLEOTIDE SEQUENCE [LARGE SCALE GENOMIC DNA]</scope>
    <source>
        <strain evidence="1 2">RR4-40</strain>
    </source>
</reference>
<dbReference type="SUPFAM" id="SSF53756">
    <property type="entry name" value="UDP-Glycosyltransferase/glycogen phosphorylase"/>
    <property type="match status" value="1"/>
</dbReference>
<gene>
    <name evidence="1" type="ORF">G5B37_10210</name>
</gene>
<protein>
    <recommendedName>
        <fullName evidence="3">Glycosyltransferase</fullName>
    </recommendedName>
</protein>
<dbReference type="AlphaFoldDB" id="A0A6G6GN21"/>